<dbReference type="InterPro" id="IPR001623">
    <property type="entry name" value="DnaJ_domain"/>
</dbReference>
<dbReference type="SMART" id="SM00271">
    <property type="entry name" value="DnaJ"/>
    <property type="match status" value="1"/>
</dbReference>
<comment type="caution">
    <text evidence="4">The sequence shown here is derived from an EMBL/GenBank/DDBJ whole genome shotgun (WGS) entry which is preliminary data.</text>
</comment>
<evidence type="ECO:0000313" key="4">
    <source>
        <dbReference type="EMBL" id="KAG9508537.1"/>
    </source>
</evidence>
<dbReference type="CDD" id="cd06257">
    <property type="entry name" value="DnaJ"/>
    <property type="match status" value="1"/>
</dbReference>
<evidence type="ECO:0000313" key="5">
    <source>
        <dbReference type="Proteomes" id="UP000825002"/>
    </source>
</evidence>
<keyword evidence="5" id="KW-1185">Reference proteome</keyword>
<evidence type="ECO:0000259" key="3">
    <source>
        <dbReference type="PROSITE" id="PS50076"/>
    </source>
</evidence>
<evidence type="ECO:0000256" key="2">
    <source>
        <dbReference type="SAM" id="MobiDB-lite"/>
    </source>
</evidence>
<reference evidence="4 5" key="1">
    <citation type="submission" date="2020-10" db="EMBL/GenBank/DDBJ databases">
        <authorList>
            <person name="Klimov P.B."/>
            <person name="Dyachkov S.M."/>
            <person name="Chetverikov P.E."/>
        </authorList>
    </citation>
    <scope>NUCLEOTIDE SEQUENCE [LARGE SCALE GENOMIC DNA]</scope>
    <source>
        <strain evidence="4">BMOC 18-1129-001#AD2665</strain>
        <tissue evidence="4">Entire mites</tissue>
    </source>
</reference>
<feature type="domain" description="J" evidence="3">
    <location>
        <begin position="4"/>
        <end position="68"/>
    </location>
</feature>
<dbReference type="PROSITE" id="PS50076">
    <property type="entry name" value="DNAJ_2"/>
    <property type="match status" value="1"/>
</dbReference>
<dbReference type="PANTHER" id="PTHR24078:SF553">
    <property type="entry name" value="DNAJ HOMOLOG SUBFAMILY B MEMBER 5"/>
    <property type="match status" value="1"/>
</dbReference>
<dbReference type="CDD" id="cd10747">
    <property type="entry name" value="DnaJ_C"/>
    <property type="match status" value="1"/>
</dbReference>
<proteinExistence type="predicted"/>
<dbReference type="InterPro" id="IPR018253">
    <property type="entry name" value="DnaJ_domain_CS"/>
</dbReference>
<dbReference type="InterPro" id="IPR051339">
    <property type="entry name" value="DnaJ_subfamily_B"/>
</dbReference>
<feature type="compositionally biased region" description="Gly residues" evidence="2">
    <location>
        <begin position="74"/>
        <end position="93"/>
    </location>
</feature>
<dbReference type="PRINTS" id="PR00625">
    <property type="entry name" value="JDOMAIN"/>
</dbReference>
<dbReference type="SUPFAM" id="SSF49493">
    <property type="entry name" value="HSP40/DnaJ peptide-binding domain"/>
    <property type="match status" value="2"/>
</dbReference>
<dbReference type="Pfam" id="PF01556">
    <property type="entry name" value="DnaJ_C"/>
    <property type="match status" value="1"/>
</dbReference>
<protein>
    <submittedName>
        <fullName evidence="4">DnaJ protein-like 1</fullName>
    </submittedName>
</protein>
<dbReference type="EMBL" id="JAIFTH010001425">
    <property type="protein sequence ID" value="KAG9508537.1"/>
    <property type="molecule type" value="Genomic_DNA"/>
</dbReference>
<dbReference type="InterPro" id="IPR002939">
    <property type="entry name" value="DnaJ_C"/>
</dbReference>
<feature type="region of interest" description="Disordered" evidence="2">
    <location>
        <begin position="156"/>
        <end position="179"/>
    </location>
</feature>
<feature type="region of interest" description="Disordered" evidence="2">
    <location>
        <begin position="74"/>
        <end position="99"/>
    </location>
</feature>
<feature type="non-terminal residue" evidence="4">
    <location>
        <position position="1"/>
    </location>
</feature>
<keyword evidence="1" id="KW-0143">Chaperone</keyword>
<dbReference type="Gene3D" id="1.10.287.110">
    <property type="entry name" value="DnaJ domain"/>
    <property type="match status" value="1"/>
</dbReference>
<gene>
    <name evidence="4" type="primary">DnaJ-1</name>
    <name evidence="4" type="ORF">GZH46_02962</name>
</gene>
<dbReference type="InterPro" id="IPR008971">
    <property type="entry name" value="HSP40/DnaJ_pept-bd"/>
</dbReference>
<dbReference type="Gene3D" id="2.60.260.20">
    <property type="entry name" value="Urease metallochaperone UreE, N-terminal domain"/>
    <property type="match status" value="2"/>
</dbReference>
<dbReference type="InterPro" id="IPR036869">
    <property type="entry name" value="J_dom_sf"/>
</dbReference>
<evidence type="ECO:0000256" key="1">
    <source>
        <dbReference type="ARBA" id="ARBA00023186"/>
    </source>
</evidence>
<dbReference type="Pfam" id="PF00226">
    <property type="entry name" value="DnaJ"/>
    <property type="match status" value="1"/>
</dbReference>
<dbReference type="PANTHER" id="PTHR24078">
    <property type="entry name" value="DNAJ HOMOLOG SUBFAMILY C MEMBER"/>
    <property type="match status" value="1"/>
</dbReference>
<dbReference type="SUPFAM" id="SSF46565">
    <property type="entry name" value="Chaperone J-domain"/>
    <property type="match status" value="1"/>
</dbReference>
<accession>A0ABQ7S540</accession>
<dbReference type="Proteomes" id="UP000825002">
    <property type="component" value="Unassembled WGS sequence"/>
</dbReference>
<organism evidence="4 5">
    <name type="scientific">Fragariocoptes setiger</name>
    <dbReference type="NCBI Taxonomy" id="1670756"/>
    <lineage>
        <taxon>Eukaryota</taxon>
        <taxon>Metazoa</taxon>
        <taxon>Ecdysozoa</taxon>
        <taxon>Arthropoda</taxon>
        <taxon>Chelicerata</taxon>
        <taxon>Arachnida</taxon>
        <taxon>Acari</taxon>
        <taxon>Acariformes</taxon>
        <taxon>Trombidiformes</taxon>
        <taxon>Prostigmata</taxon>
        <taxon>Eupodina</taxon>
        <taxon>Eriophyoidea</taxon>
        <taxon>Phytoptidae</taxon>
        <taxon>Fragariocoptes</taxon>
    </lineage>
</organism>
<sequence length="357" mass="38904">MGKDYYKILGVSKSANDDEIKKAYRKLALKYHPDKNKSAGAEEKFKEIAEAYEILSDKKKRDIYDQVGEEGLKAGAGGGGSSNGGGFQPGPGGTHTYTFHGDPYKTFEQFFHASSPLGSMFSQGGGGGFQNLFDFQEMDTSEGNMFGGHGMGGGFSRQPHGHHGYSASGPGTQKKAKQDEPIEKDLPITLEEVMSGTTKKMKITRRVVGAEGRTTTEDKVLAINVKPGWKAGTKVTFPREGDRHPHSTPADIIFIIKDKPHPVFKRDGPDLKYTAKITLKQALSCNSRVRVPTLGGEPTTLELTRIVSPSTTMRIPGKGLPYSKEPSRRGDIIVNFDIIFPISLTEPARQIICDVLP</sequence>
<dbReference type="PROSITE" id="PS00636">
    <property type="entry name" value="DNAJ_1"/>
    <property type="match status" value="1"/>
</dbReference>
<name>A0ABQ7S540_9ACAR</name>